<evidence type="ECO:0000256" key="4">
    <source>
        <dbReference type="ARBA" id="ARBA00022729"/>
    </source>
</evidence>
<dbReference type="PANTHER" id="PTHR12815">
    <property type="entry name" value="SORTING AND ASSEMBLY MACHINERY SAMM50 PROTEIN FAMILY MEMBER"/>
    <property type="match status" value="1"/>
</dbReference>
<evidence type="ECO:0000256" key="1">
    <source>
        <dbReference type="ARBA" id="ARBA00004370"/>
    </source>
</evidence>
<evidence type="ECO:0000256" key="7">
    <source>
        <dbReference type="ARBA" id="ARBA00023237"/>
    </source>
</evidence>
<feature type="domain" description="POTRA" evidence="10">
    <location>
        <begin position="484"/>
        <end position="557"/>
    </location>
</feature>
<feature type="domain" description="POTRA" evidence="10">
    <location>
        <begin position="403"/>
        <end position="481"/>
    </location>
</feature>
<dbReference type="KEGG" id="dbr:Deba_2109"/>
<reference evidence="11 12" key="1">
    <citation type="journal article" date="2010" name="Stand. Genomic Sci.">
        <title>Complete genome sequence of Desulfarculus baarsii type strain (2st14).</title>
        <authorList>
            <person name="Sun H."/>
            <person name="Spring S."/>
            <person name="Lapidus A."/>
            <person name="Davenport K."/>
            <person name="Del Rio T.G."/>
            <person name="Tice H."/>
            <person name="Nolan M."/>
            <person name="Copeland A."/>
            <person name="Cheng J.F."/>
            <person name="Lucas S."/>
            <person name="Tapia R."/>
            <person name="Goodwin L."/>
            <person name="Pitluck S."/>
            <person name="Ivanova N."/>
            <person name="Pagani I."/>
            <person name="Mavromatis K."/>
            <person name="Ovchinnikova G."/>
            <person name="Pati A."/>
            <person name="Chen A."/>
            <person name="Palaniappan K."/>
            <person name="Hauser L."/>
            <person name="Chang Y.J."/>
            <person name="Jeffries C.D."/>
            <person name="Detter J.C."/>
            <person name="Han C."/>
            <person name="Rohde M."/>
            <person name="Brambilla E."/>
            <person name="Goker M."/>
            <person name="Woyke T."/>
            <person name="Bristow J."/>
            <person name="Eisen J.A."/>
            <person name="Markowitz V."/>
            <person name="Hugenholtz P."/>
            <person name="Kyrpides N.C."/>
            <person name="Klenk H.P."/>
            <person name="Land M."/>
        </authorList>
    </citation>
    <scope>NUCLEOTIDE SEQUENCE [LARGE SCALE GENOMIC DNA]</scope>
    <source>
        <strain evidence="12">ATCC 33931 / DSM 2075 / LMG 7858 / VKM B-1802 / 2st14</strain>
    </source>
</reference>
<name>E1QIF7_DESB2</name>
<keyword evidence="7" id="KW-0998">Cell outer membrane</keyword>
<dbReference type="PIRSF" id="PIRSF006076">
    <property type="entry name" value="OM_assembly_OMP85"/>
    <property type="match status" value="1"/>
</dbReference>
<feature type="domain" description="POTRA" evidence="10">
    <location>
        <begin position="162"/>
        <end position="233"/>
    </location>
</feature>
<organism evidence="11 12">
    <name type="scientific">Desulfarculus baarsii (strain ATCC 33931 / DSM 2075 / LMG 7858 / VKM B-1802 / 2st14)</name>
    <dbReference type="NCBI Taxonomy" id="644282"/>
    <lineage>
        <taxon>Bacteria</taxon>
        <taxon>Pseudomonadati</taxon>
        <taxon>Thermodesulfobacteriota</taxon>
        <taxon>Desulfarculia</taxon>
        <taxon>Desulfarculales</taxon>
        <taxon>Desulfarculaceae</taxon>
        <taxon>Desulfarculus</taxon>
    </lineage>
</organism>
<dbReference type="Gene3D" id="3.40.50.10610">
    <property type="entry name" value="ABC-type transport auxiliary lipoprotein component"/>
    <property type="match status" value="1"/>
</dbReference>
<accession>E1QIF7</accession>
<keyword evidence="2" id="KW-1134">Transmembrane beta strand</keyword>
<evidence type="ECO:0000256" key="5">
    <source>
        <dbReference type="ARBA" id="ARBA00022737"/>
    </source>
</evidence>
<dbReference type="Proteomes" id="UP000009047">
    <property type="component" value="Chromosome"/>
</dbReference>
<sequence length="886" mass="99125">MFGGAVRKTCWLLLLLLALIAQPLAAAAAEQGRVAVFPFQIFSGDSINYLSMDLQKSLRDRLTKEGVSVIAADEVNQTLRSMNQPLDLALARKIADRLGAEYAVYGSLTKIGSRVSVDVKVLDVLGIRRPQTVFGEGVGLDSLDDMTAKLAREVAVLASGREQVAEVEVEGNKRIEAEAIRAAMKTKAGGPFSTIRLNDDIKDVWKLGYFDDVRVKTRDSERGKVVVVSVKEKPTIKEVTVAGAKAIDAQDIQDDIGVKTFSVYKPDAIKDAERKILDMYHNKGYYDAKVTYQVSDLPSGDKAVKFDITEGEKVLISEIKFEGNNNFDADELQDQMSTQGSGWFTWLTDADVLEKNKLEQDTQHISDFYYNNGYMMAQVGAPQISRGEKGLIITIKIVEGPRFKVGALNFSGDLLFSKDQLQEGMKTKTGEWYNRNNLREDLMRISGAYSNKGFAYVEVRPQIKEDLKKNTVDIDFTIVKGVKVFFENIVITGNDRTRDYVIRRELDSAEGDLFSGDTIKNANIRLRRLNFFEDVQVSTTKGSSQEQMNLNIKVKEKRTGQISVGAGYSTQDSFMVMGSIAENNLFGRGQRLELSGQIGGKSTRYTLSFTEPWLFDRPISAGFDLYDWEREYIDYDKEAIGGQLRFGFPTPIYATRVYTYYKYEEANITDISSSASAYVKDQEGWHTTSSVRGLVRRDTRDQTFNATEGSDNSVSVEYAGGPLGGTNAFIKAIGDSGWYFPLFWETVFVAHGRIGWVEQQSGGDLPMYEKFYLGGINTLRGFEYMSVSPRDVQGERIGGERMLLFNLEYRFPLVPKAGLTGVVFFDTGNVWTKDDGYDVGDMRRSIGAGVRWLSPLGPLRLEYGYVLDPQPDEDTANWEFTIGSMF</sequence>
<keyword evidence="5" id="KW-0677">Repeat</keyword>
<evidence type="ECO:0000313" key="11">
    <source>
        <dbReference type="EMBL" id="ADK85474.1"/>
    </source>
</evidence>
<dbReference type="NCBIfam" id="TIGR03303">
    <property type="entry name" value="OM_YaeT"/>
    <property type="match status" value="1"/>
</dbReference>
<dbReference type="AlphaFoldDB" id="E1QIF7"/>
<evidence type="ECO:0000256" key="9">
    <source>
        <dbReference type="SAM" id="SignalP"/>
    </source>
</evidence>
<dbReference type="PANTHER" id="PTHR12815:SF23">
    <property type="entry name" value="OUTER MEMBRANE PROTEIN ASSEMBLY FACTOR BAMA"/>
    <property type="match status" value="1"/>
</dbReference>
<dbReference type="InterPro" id="IPR000184">
    <property type="entry name" value="Bac_surfAg_D15"/>
</dbReference>
<dbReference type="Gene3D" id="3.10.20.310">
    <property type="entry name" value="membrane protein fhac"/>
    <property type="match status" value="5"/>
</dbReference>
<evidence type="ECO:0000256" key="2">
    <source>
        <dbReference type="ARBA" id="ARBA00022452"/>
    </source>
</evidence>
<dbReference type="HAMAP" id="MF_01430">
    <property type="entry name" value="OM_assembly_BamA"/>
    <property type="match status" value="1"/>
</dbReference>
<dbReference type="GO" id="GO:0009279">
    <property type="term" value="C:cell outer membrane"/>
    <property type="evidence" value="ECO:0007669"/>
    <property type="project" value="UniProtKB-UniRule"/>
</dbReference>
<evidence type="ECO:0000256" key="6">
    <source>
        <dbReference type="ARBA" id="ARBA00023136"/>
    </source>
</evidence>
<comment type="subcellular location">
    <subcellularLocation>
        <location evidence="1">Membrane</location>
    </subcellularLocation>
</comment>
<protein>
    <recommendedName>
        <fullName evidence="8">Outer membrane protein assembly factor BamA</fullName>
    </recommendedName>
</protein>
<dbReference type="eggNOG" id="COG4775">
    <property type="taxonomic scope" value="Bacteria"/>
</dbReference>
<evidence type="ECO:0000256" key="3">
    <source>
        <dbReference type="ARBA" id="ARBA00022692"/>
    </source>
</evidence>
<evidence type="ECO:0000259" key="10">
    <source>
        <dbReference type="PROSITE" id="PS51779"/>
    </source>
</evidence>
<dbReference type="Gene3D" id="2.40.160.50">
    <property type="entry name" value="membrane protein fhac: a member of the omp85/tpsb transporter family"/>
    <property type="match status" value="1"/>
</dbReference>
<feature type="chain" id="PRO_5039930007" description="Outer membrane protein assembly factor BamA" evidence="9">
    <location>
        <begin position="29"/>
        <end position="886"/>
    </location>
</feature>
<dbReference type="InterPro" id="IPR039910">
    <property type="entry name" value="D15-like"/>
</dbReference>
<proteinExistence type="inferred from homology"/>
<keyword evidence="3" id="KW-0812">Transmembrane</keyword>
<dbReference type="InterPro" id="IPR034746">
    <property type="entry name" value="POTRA"/>
</dbReference>
<dbReference type="Pfam" id="PF07244">
    <property type="entry name" value="POTRA"/>
    <property type="match status" value="5"/>
</dbReference>
<feature type="domain" description="POTRA" evidence="10">
    <location>
        <begin position="314"/>
        <end position="400"/>
    </location>
</feature>
<dbReference type="PROSITE" id="PS51779">
    <property type="entry name" value="POTRA"/>
    <property type="match status" value="4"/>
</dbReference>
<feature type="signal peptide" evidence="9">
    <location>
        <begin position="1"/>
        <end position="28"/>
    </location>
</feature>
<dbReference type="EMBL" id="CP002085">
    <property type="protein sequence ID" value="ADK85474.1"/>
    <property type="molecule type" value="Genomic_DNA"/>
</dbReference>
<gene>
    <name evidence="11" type="ordered locus">Deba_2109</name>
</gene>
<dbReference type="eggNOG" id="COG5616">
    <property type="taxonomic scope" value="Bacteria"/>
</dbReference>
<dbReference type="STRING" id="644282.Deba_2109"/>
<dbReference type="HOGENOM" id="CLU_007664_1_1_7"/>
<keyword evidence="6" id="KW-0472">Membrane</keyword>
<dbReference type="Pfam" id="PF01103">
    <property type="entry name" value="Omp85"/>
    <property type="match status" value="1"/>
</dbReference>
<keyword evidence="4 9" id="KW-0732">Signal</keyword>
<dbReference type="InterPro" id="IPR010827">
    <property type="entry name" value="BamA/TamA_POTRA"/>
</dbReference>
<evidence type="ECO:0000313" key="12">
    <source>
        <dbReference type="Proteomes" id="UP000009047"/>
    </source>
</evidence>
<keyword evidence="12" id="KW-1185">Reference proteome</keyword>
<evidence type="ECO:0000256" key="8">
    <source>
        <dbReference type="NCBIfam" id="TIGR03303"/>
    </source>
</evidence>
<dbReference type="InterPro" id="IPR023707">
    <property type="entry name" value="OM_assembly_BamA"/>
</dbReference>
<dbReference type="GO" id="GO:0071709">
    <property type="term" value="P:membrane assembly"/>
    <property type="evidence" value="ECO:0007669"/>
    <property type="project" value="InterPro"/>
</dbReference>